<feature type="region of interest" description="Disordered" evidence="1">
    <location>
        <begin position="112"/>
        <end position="143"/>
    </location>
</feature>
<dbReference type="EMBL" id="FQZM01000019">
    <property type="protein sequence ID" value="SHJ10013.1"/>
    <property type="molecule type" value="Genomic_DNA"/>
</dbReference>
<keyword evidence="4" id="KW-1185">Reference proteome</keyword>
<dbReference type="RefSeq" id="WP_084062194.1">
    <property type="nucleotide sequence ID" value="NZ_FQZM01000019.1"/>
</dbReference>
<name>A0A1M6GJA3_9FIRM</name>
<gene>
    <name evidence="3" type="ORF">SAMN02745219_01754</name>
</gene>
<dbReference type="OrthoDB" id="2381602at2"/>
<proteinExistence type="predicted"/>
<feature type="region of interest" description="Disordered" evidence="1">
    <location>
        <begin position="54"/>
        <end position="78"/>
    </location>
</feature>
<dbReference type="Proteomes" id="UP000184529">
    <property type="component" value="Unassembled WGS sequence"/>
</dbReference>
<accession>A0A1M6GJA3</accession>
<sequence length="212" mass="22833">MFIWDAWKKFLGNREEGDLPPKMTRRQLGVLGGLVALGVVLLLLGSVSLPAKGKPPVNEGNHPPQESLAEQPDDSNMARQEAALEEKLREMLGQVEGAGKVKVTVRLASSSREEYAVNTTTGRKTTQEKDQAGGTRVTSEDTGSDQLVLIRSGQGEIPVVEQEIAARVAGVLVVADGARDPLVKARLFQAVQVALGIEPQKILVLPRERGEI</sequence>
<dbReference type="STRING" id="1121432.SAMN02745219_01754"/>
<feature type="transmembrane region" description="Helical" evidence="2">
    <location>
        <begin position="28"/>
        <end position="49"/>
    </location>
</feature>
<evidence type="ECO:0000313" key="4">
    <source>
        <dbReference type="Proteomes" id="UP000184529"/>
    </source>
</evidence>
<keyword evidence="2" id="KW-1133">Transmembrane helix</keyword>
<organism evidence="3 4">
    <name type="scientific">Desulfofundulus thermosubterraneus DSM 16057</name>
    <dbReference type="NCBI Taxonomy" id="1121432"/>
    <lineage>
        <taxon>Bacteria</taxon>
        <taxon>Bacillati</taxon>
        <taxon>Bacillota</taxon>
        <taxon>Clostridia</taxon>
        <taxon>Eubacteriales</taxon>
        <taxon>Peptococcaceae</taxon>
        <taxon>Desulfofundulus</taxon>
    </lineage>
</organism>
<keyword evidence="2" id="KW-0472">Membrane</keyword>
<evidence type="ECO:0000313" key="3">
    <source>
        <dbReference type="EMBL" id="SHJ10013.1"/>
    </source>
</evidence>
<evidence type="ECO:0000256" key="1">
    <source>
        <dbReference type="SAM" id="MobiDB-lite"/>
    </source>
</evidence>
<evidence type="ECO:0000256" key="2">
    <source>
        <dbReference type="SAM" id="Phobius"/>
    </source>
</evidence>
<keyword evidence="2" id="KW-0812">Transmembrane</keyword>
<reference evidence="4" key="1">
    <citation type="submission" date="2016-11" db="EMBL/GenBank/DDBJ databases">
        <authorList>
            <person name="Varghese N."/>
            <person name="Submissions S."/>
        </authorList>
    </citation>
    <scope>NUCLEOTIDE SEQUENCE [LARGE SCALE GENOMIC DNA]</scope>
    <source>
        <strain evidence="4">DSM 16057</strain>
    </source>
</reference>
<dbReference type="AlphaFoldDB" id="A0A1M6GJA3"/>
<protein>
    <submittedName>
        <fullName evidence="3">Stage III sporulation protein AG</fullName>
    </submittedName>
</protein>